<evidence type="ECO:0000256" key="1">
    <source>
        <dbReference type="SAM" id="MobiDB-lite"/>
    </source>
</evidence>
<proteinExistence type="predicted"/>
<sequence length="452" mass="52039">MSTFIDISENSVNNLNTLLENLTLNTEIDSNARISADTDSIQQIPTIIITEVEMPFLNADITSLCATLPEFSTGDNLSTFLKSVDNLITFLVGQQLTASQEFILNSNIIARIKGEPRDFLNYSNKTAWAEVRPALLAKYGDRRSEDILVTQLSTTVQKNHESYDQYHQRITKNLNDLLQHTTLNDNVETANFKTPYFKNIALKTFCTGINEPYAEYLSHFTITSLEQALQKCIVYDNHKSQQKYMTYLKTQQNNKPFSPKQKPANTNQTFFNNNPNPTRNVFQQNSNSYPRQPNFNSYQRQPNFFNSNPRQNFSQTNSNLTSRNNAHQNTNFATRPNANATPNPNFNSFRNNPQNNNNFNRQIRNPQPERYNATPMTEVQTLATRNEPMDLDASTIRRTHNFNINANSDENFEYTPDYFEVNDDDYPQELIEETSQDFLEDPTDEHPPPISI</sequence>
<feature type="compositionally biased region" description="Low complexity" evidence="1">
    <location>
        <begin position="263"/>
        <end position="282"/>
    </location>
</feature>
<protein>
    <submittedName>
        <fullName evidence="2">Uncharacterized protein</fullName>
    </submittedName>
</protein>
<dbReference type="InParanoid" id="A0A6P7H7N5"/>
<dbReference type="RefSeq" id="XP_028154587.1">
    <property type="nucleotide sequence ID" value="XM_028298786.1"/>
</dbReference>
<feature type="compositionally biased region" description="Acidic residues" evidence="1">
    <location>
        <begin position="428"/>
        <end position="443"/>
    </location>
</feature>
<dbReference type="AlphaFoldDB" id="A0A6P7H7N5"/>
<gene>
    <name evidence="2" type="primary">LOC114348163</name>
</gene>
<reference evidence="2" key="1">
    <citation type="submission" date="2025-08" db="UniProtKB">
        <authorList>
            <consortium name="RefSeq"/>
        </authorList>
    </citation>
    <scope>IDENTIFICATION</scope>
    <source>
        <tissue evidence="2">Whole insect</tissue>
    </source>
</reference>
<organism evidence="2">
    <name type="scientific">Diabrotica virgifera virgifera</name>
    <name type="common">western corn rootworm</name>
    <dbReference type="NCBI Taxonomy" id="50390"/>
    <lineage>
        <taxon>Eukaryota</taxon>
        <taxon>Metazoa</taxon>
        <taxon>Ecdysozoa</taxon>
        <taxon>Arthropoda</taxon>
        <taxon>Hexapoda</taxon>
        <taxon>Insecta</taxon>
        <taxon>Pterygota</taxon>
        <taxon>Neoptera</taxon>
        <taxon>Endopterygota</taxon>
        <taxon>Coleoptera</taxon>
        <taxon>Polyphaga</taxon>
        <taxon>Cucujiformia</taxon>
        <taxon>Chrysomeloidea</taxon>
        <taxon>Chrysomelidae</taxon>
        <taxon>Galerucinae</taxon>
        <taxon>Diabroticina</taxon>
        <taxon>Diabroticites</taxon>
        <taxon>Diabrotica</taxon>
    </lineage>
</organism>
<accession>A0A6P7H7N5</accession>
<name>A0A6P7H7N5_DIAVI</name>
<evidence type="ECO:0000313" key="2">
    <source>
        <dbReference type="RefSeq" id="XP_028154587.1"/>
    </source>
</evidence>
<feature type="region of interest" description="Disordered" evidence="1">
    <location>
        <begin position="253"/>
        <end position="321"/>
    </location>
</feature>
<feature type="region of interest" description="Disordered" evidence="1">
    <location>
        <begin position="428"/>
        <end position="452"/>
    </location>
</feature>
<feature type="compositionally biased region" description="Polar residues" evidence="1">
    <location>
        <begin position="283"/>
        <end position="321"/>
    </location>
</feature>